<evidence type="ECO:0000256" key="3">
    <source>
        <dbReference type="ARBA" id="ARBA00009463"/>
    </source>
</evidence>
<comment type="caution">
    <text evidence="14">The sequence shown here is derived from an EMBL/GenBank/DDBJ whole genome shotgun (WGS) entry which is preliminary data.</text>
</comment>
<reference evidence="14 15" key="1">
    <citation type="journal article" date="2015" name="Genome Announc.">
        <title>Expanding the biotechnology potential of lactobacilli through comparative genomics of 213 strains and associated genera.</title>
        <authorList>
            <person name="Sun Z."/>
            <person name="Harris H.M."/>
            <person name="McCann A."/>
            <person name="Guo C."/>
            <person name="Argimon S."/>
            <person name="Zhang W."/>
            <person name="Yang X."/>
            <person name="Jeffery I.B."/>
            <person name="Cooney J.C."/>
            <person name="Kagawa T.F."/>
            <person name="Liu W."/>
            <person name="Song Y."/>
            <person name="Salvetti E."/>
            <person name="Wrobel A."/>
            <person name="Rasinkangas P."/>
            <person name="Parkhill J."/>
            <person name="Rea M.C."/>
            <person name="O'Sullivan O."/>
            <person name="Ritari J."/>
            <person name="Douillard F.P."/>
            <person name="Paul Ross R."/>
            <person name="Yang R."/>
            <person name="Briner A.E."/>
            <person name="Felis G.E."/>
            <person name="de Vos W.M."/>
            <person name="Barrangou R."/>
            <person name="Klaenhammer T.R."/>
            <person name="Caufield P.W."/>
            <person name="Cui Y."/>
            <person name="Zhang H."/>
            <person name="O'Toole P.W."/>
        </authorList>
    </citation>
    <scope>NUCLEOTIDE SEQUENCE [LARGE SCALE GENOMIC DNA]</scope>
    <source>
        <strain evidence="14 15">DSM 16045</strain>
    </source>
</reference>
<evidence type="ECO:0000256" key="11">
    <source>
        <dbReference type="PIRSR" id="PIRSR000105-1"/>
    </source>
</evidence>
<evidence type="ECO:0000259" key="12">
    <source>
        <dbReference type="Pfam" id="PF00725"/>
    </source>
</evidence>
<dbReference type="GO" id="GO:0050104">
    <property type="term" value="F:L-gulonate 3-dehydrogenase activity"/>
    <property type="evidence" value="ECO:0007669"/>
    <property type="project" value="UniProtKB-EC"/>
</dbReference>
<dbReference type="Proteomes" id="UP000051739">
    <property type="component" value="Unassembled WGS sequence"/>
</dbReference>
<feature type="domain" description="3-hydroxyacyl-CoA dehydrogenase NAD binding" evidence="13">
    <location>
        <begin position="11"/>
        <end position="188"/>
    </location>
</feature>
<evidence type="ECO:0000256" key="2">
    <source>
        <dbReference type="ARBA" id="ARBA00005086"/>
    </source>
</evidence>
<protein>
    <recommendedName>
        <fullName evidence="10">L-gulonate 3-dehydrogenase</fullName>
        <ecNumber evidence="9">1.1.1.45</ecNumber>
    </recommendedName>
    <alternativeName>
        <fullName evidence="10">L-gulonate 3-dehydrogenase</fullName>
    </alternativeName>
</protein>
<accession>A0A0R1VD43</accession>
<keyword evidence="6" id="KW-0597">Phosphoprotein</keyword>
<evidence type="ECO:0000256" key="10">
    <source>
        <dbReference type="ARBA" id="ARBA00042709"/>
    </source>
</evidence>
<comment type="similarity">
    <text evidence="3">Belongs to the 3-hydroxyacyl-CoA dehydrogenase family.</text>
</comment>
<dbReference type="GO" id="GO:0006631">
    <property type="term" value="P:fatty acid metabolic process"/>
    <property type="evidence" value="ECO:0007669"/>
    <property type="project" value="InterPro"/>
</dbReference>
<keyword evidence="8" id="KW-0520">NAD</keyword>
<evidence type="ECO:0000256" key="1">
    <source>
        <dbReference type="ARBA" id="ARBA00004496"/>
    </source>
</evidence>
<dbReference type="AlphaFoldDB" id="A0A0R1VD43"/>
<dbReference type="SUPFAM" id="SSF48179">
    <property type="entry name" value="6-phosphogluconate dehydrogenase C-terminal domain-like"/>
    <property type="match status" value="1"/>
</dbReference>
<dbReference type="EMBL" id="AZFN01000002">
    <property type="protein sequence ID" value="KRM03409.1"/>
    <property type="molecule type" value="Genomic_DNA"/>
</dbReference>
<dbReference type="InterPro" id="IPR006176">
    <property type="entry name" value="3-OHacyl-CoA_DH_NAD-bd"/>
</dbReference>
<dbReference type="InterPro" id="IPR022694">
    <property type="entry name" value="3-OHacyl-CoA_DH"/>
</dbReference>
<name>A0A0R1VD43_9LACO</name>
<evidence type="ECO:0000256" key="7">
    <source>
        <dbReference type="ARBA" id="ARBA00023002"/>
    </source>
</evidence>
<dbReference type="Gene3D" id="1.10.1040.10">
    <property type="entry name" value="N-(1-d-carboxylethyl)-l-norvaline Dehydrogenase, domain 2"/>
    <property type="match status" value="1"/>
</dbReference>
<evidence type="ECO:0000256" key="9">
    <source>
        <dbReference type="ARBA" id="ARBA00038962"/>
    </source>
</evidence>
<evidence type="ECO:0000256" key="4">
    <source>
        <dbReference type="ARBA" id="ARBA00011738"/>
    </source>
</evidence>
<evidence type="ECO:0000259" key="13">
    <source>
        <dbReference type="Pfam" id="PF02737"/>
    </source>
</evidence>
<keyword evidence="15" id="KW-1185">Reference proteome</keyword>
<dbReference type="EC" id="1.1.1.45" evidence="9"/>
<dbReference type="Pfam" id="PF02737">
    <property type="entry name" value="3HCDH_N"/>
    <property type="match status" value="1"/>
</dbReference>
<evidence type="ECO:0000256" key="6">
    <source>
        <dbReference type="ARBA" id="ARBA00022553"/>
    </source>
</evidence>
<keyword evidence="7" id="KW-0560">Oxidoreductase</keyword>
<dbReference type="PATRIC" id="fig|1423749.3.peg.733"/>
<dbReference type="InterPro" id="IPR008927">
    <property type="entry name" value="6-PGluconate_DH-like_C_sf"/>
</dbReference>
<sequence>MEDQLMNKINTIACFGTGTMGSAIAGQFAAAGFTTNIFLYHPDQKAQIHQRISAIVKLLVEHQLSAGSYDEVISNLHYYDNYADTLKQADFVTESISEDLVLKQELWQKIEAVAENTTIFSTNTSGLNPDDIANKLQNPTRFVVAHFWNPAHLMPLVEVVPSSNTTEDTVTATVDLMSRINKHPVALKKASLGFVGNRIQAAVLREALNIVEQEIASPQAVDEIVKYSLGRRWNLVGPIASVDLGGLDVFDNISKYLYADLDNQTGEDPRLKAKVDQHALGLKTGHGFYDWQGDTGQQLIKNRDQGLINELKQD</sequence>
<dbReference type="Gene3D" id="3.40.50.720">
    <property type="entry name" value="NAD(P)-binding Rossmann-like Domain"/>
    <property type="match status" value="1"/>
</dbReference>
<evidence type="ECO:0000313" key="15">
    <source>
        <dbReference type="Proteomes" id="UP000051739"/>
    </source>
</evidence>
<evidence type="ECO:0000256" key="5">
    <source>
        <dbReference type="ARBA" id="ARBA00022490"/>
    </source>
</evidence>
<evidence type="ECO:0000313" key="14">
    <source>
        <dbReference type="EMBL" id="KRM03409.1"/>
    </source>
</evidence>
<dbReference type="InterPro" id="IPR013328">
    <property type="entry name" value="6PGD_dom2"/>
</dbReference>
<dbReference type="SUPFAM" id="SSF51735">
    <property type="entry name" value="NAD(P)-binding Rossmann-fold domains"/>
    <property type="match status" value="1"/>
</dbReference>
<proteinExistence type="inferred from homology"/>
<organism evidence="14 15">
    <name type="scientific">Limosilactobacillus gastricus DSM 16045</name>
    <dbReference type="NCBI Taxonomy" id="1423749"/>
    <lineage>
        <taxon>Bacteria</taxon>
        <taxon>Bacillati</taxon>
        <taxon>Bacillota</taxon>
        <taxon>Bacilli</taxon>
        <taxon>Lactobacillales</taxon>
        <taxon>Lactobacillaceae</taxon>
        <taxon>Limosilactobacillus</taxon>
    </lineage>
</organism>
<dbReference type="PANTHER" id="PTHR48075:SF1">
    <property type="entry name" value="LAMBDA-CRYSTALLIN HOMOLOG"/>
    <property type="match status" value="1"/>
</dbReference>
<dbReference type="InterPro" id="IPR036291">
    <property type="entry name" value="NAD(P)-bd_dom_sf"/>
</dbReference>
<evidence type="ECO:0000256" key="8">
    <source>
        <dbReference type="ARBA" id="ARBA00023027"/>
    </source>
</evidence>
<gene>
    <name evidence="14" type="ORF">FC60_GL000729</name>
</gene>
<comment type="pathway">
    <text evidence="2">Lipid metabolism; butanoate metabolism.</text>
</comment>
<dbReference type="Pfam" id="PF00725">
    <property type="entry name" value="3HCDH"/>
    <property type="match status" value="1"/>
</dbReference>
<dbReference type="PIRSF" id="PIRSF000105">
    <property type="entry name" value="HCDH"/>
    <property type="match status" value="1"/>
</dbReference>
<comment type="subunit">
    <text evidence="4">Homodimer.</text>
</comment>
<dbReference type="PANTHER" id="PTHR48075">
    <property type="entry name" value="3-HYDROXYACYL-COA DEHYDROGENASE FAMILY PROTEIN"/>
    <property type="match status" value="1"/>
</dbReference>
<dbReference type="InterPro" id="IPR006108">
    <property type="entry name" value="3HC_DH_C"/>
</dbReference>
<keyword evidence="5" id="KW-0963">Cytoplasm</keyword>
<comment type="subcellular location">
    <subcellularLocation>
        <location evidence="1">Cytoplasm</location>
    </subcellularLocation>
</comment>
<dbReference type="GO" id="GO:0005737">
    <property type="term" value="C:cytoplasm"/>
    <property type="evidence" value="ECO:0007669"/>
    <property type="project" value="UniProtKB-SubCell"/>
</dbReference>
<feature type="domain" description="3-hydroxyacyl-CoA dehydrogenase C-terminal" evidence="12">
    <location>
        <begin position="193"/>
        <end position="291"/>
    </location>
</feature>
<dbReference type="GO" id="GO:0070403">
    <property type="term" value="F:NAD+ binding"/>
    <property type="evidence" value="ECO:0007669"/>
    <property type="project" value="InterPro"/>
</dbReference>
<feature type="site" description="Important for catalytic activity" evidence="11">
    <location>
        <position position="146"/>
    </location>
</feature>